<proteinExistence type="predicted"/>
<protein>
    <submittedName>
        <fullName evidence="2">Uncharacterized protein</fullName>
    </submittedName>
</protein>
<accession>A0A2I0IBB7</accession>
<dbReference type="EMBL" id="PGOL01003420">
    <property type="protein sequence ID" value="PKI41291.1"/>
    <property type="molecule type" value="Genomic_DNA"/>
</dbReference>
<sequence length="203" mass="22043">MQKDCVFWKGRRGSDQWGGKWTLQPILQQLPRVHFLRMGRYFPADGQISAVPETTTCLVHVSGLDPQSPHQPSTCPSCRSRPTRHANESLPFHHGTSDGQWGEVSRPDVAPNTWSFQGTVPFPNSFPSAGGAGLWFGGDRTGQEVSASKRHPVVGSLSLGRKPTCAPRVPVSGPIGCNVGAGPISLRFNLPMVGRARLSFIYT</sequence>
<feature type="region of interest" description="Disordered" evidence="1">
    <location>
        <begin position="63"/>
        <end position="112"/>
    </location>
</feature>
<dbReference type="AlphaFoldDB" id="A0A2I0IBB7"/>
<evidence type="ECO:0000313" key="3">
    <source>
        <dbReference type="Proteomes" id="UP000233551"/>
    </source>
</evidence>
<reference evidence="2 3" key="1">
    <citation type="submission" date="2017-11" db="EMBL/GenBank/DDBJ databases">
        <title>De-novo sequencing of pomegranate (Punica granatum L.) genome.</title>
        <authorList>
            <person name="Akparov Z."/>
            <person name="Amiraslanov A."/>
            <person name="Hajiyeva S."/>
            <person name="Abbasov M."/>
            <person name="Kaur K."/>
            <person name="Hamwieh A."/>
            <person name="Solovyev V."/>
            <person name="Salamov A."/>
            <person name="Braich B."/>
            <person name="Kosarev P."/>
            <person name="Mahmoud A."/>
            <person name="Hajiyev E."/>
            <person name="Babayeva S."/>
            <person name="Izzatullayeva V."/>
            <person name="Mammadov A."/>
            <person name="Mammadov A."/>
            <person name="Sharifova S."/>
            <person name="Ojaghi J."/>
            <person name="Eynullazada K."/>
            <person name="Bayramov B."/>
            <person name="Abdulazimova A."/>
            <person name="Shahmuradov I."/>
        </authorList>
    </citation>
    <scope>NUCLEOTIDE SEQUENCE [LARGE SCALE GENOMIC DNA]</scope>
    <source>
        <strain evidence="3">cv. AG2017</strain>
        <tissue evidence="2">Leaf</tissue>
    </source>
</reference>
<feature type="compositionally biased region" description="Polar residues" evidence="1">
    <location>
        <begin position="68"/>
        <end position="77"/>
    </location>
</feature>
<keyword evidence="3" id="KW-1185">Reference proteome</keyword>
<evidence type="ECO:0000313" key="2">
    <source>
        <dbReference type="EMBL" id="PKI41291.1"/>
    </source>
</evidence>
<dbReference type="Proteomes" id="UP000233551">
    <property type="component" value="Unassembled WGS sequence"/>
</dbReference>
<comment type="caution">
    <text evidence="2">The sequence shown here is derived from an EMBL/GenBank/DDBJ whole genome shotgun (WGS) entry which is preliminary data.</text>
</comment>
<gene>
    <name evidence="2" type="ORF">CRG98_038312</name>
</gene>
<organism evidence="2 3">
    <name type="scientific">Punica granatum</name>
    <name type="common">Pomegranate</name>
    <dbReference type="NCBI Taxonomy" id="22663"/>
    <lineage>
        <taxon>Eukaryota</taxon>
        <taxon>Viridiplantae</taxon>
        <taxon>Streptophyta</taxon>
        <taxon>Embryophyta</taxon>
        <taxon>Tracheophyta</taxon>
        <taxon>Spermatophyta</taxon>
        <taxon>Magnoliopsida</taxon>
        <taxon>eudicotyledons</taxon>
        <taxon>Gunneridae</taxon>
        <taxon>Pentapetalae</taxon>
        <taxon>rosids</taxon>
        <taxon>malvids</taxon>
        <taxon>Myrtales</taxon>
        <taxon>Lythraceae</taxon>
        <taxon>Punica</taxon>
    </lineage>
</organism>
<name>A0A2I0IBB7_PUNGR</name>
<evidence type="ECO:0000256" key="1">
    <source>
        <dbReference type="SAM" id="MobiDB-lite"/>
    </source>
</evidence>